<evidence type="ECO:0000256" key="2">
    <source>
        <dbReference type="SAM" id="MobiDB-lite"/>
    </source>
</evidence>
<organism evidence="3 4">
    <name type="scientific">Tetraparma gracilis</name>
    <dbReference type="NCBI Taxonomy" id="2962635"/>
    <lineage>
        <taxon>Eukaryota</taxon>
        <taxon>Sar</taxon>
        <taxon>Stramenopiles</taxon>
        <taxon>Ochrophyta</taxon>
        <taxon>Bolidophyceae</taxon>
        <taxon>Parmales</taxon>
        <taxon>Triparmaceae</taxon>
        <taxon>Tetraparma</taxon>
    </lineage>
</organism>
<reference evidence="3 4" key="1">
    <citation type="journal article" date="2023" name="Commun. Biol.">
        <title>Genome analysis of Parmales, the sister group of diatoms, reveals the evolutionary specialization of diatoms from phago-mixotrophs to photoautotrophs.</title>
        <authorList>
            <person name="Ban H."/>
            <person name="Sato S."/>
            <person name="Yoshikawa S."/>
            <person name="Yamada K."/>
            <person name="Nakamura Y."/>
            <person name="Ichinomiya M."/>
            <person name="Sato N."/>
            <person name="Blanc-Mathieu R."/>
            <person name="Endo H."/>
            <person name="Kuwata A."/>
            <person name="Ogata H."/>
        </authorList>
    </citation>
    <scope>NUCLEOTIDE SEQUENCE [LARGE SCALE GENOMIC DNA]</scope>
</reference>
<dbReference type="Proteomes" id="UP001165060">
    <property type="component" value="Unassembled WGS sequence"/>
</dbReference>
<feature type="region of interest" description="Disordered" evidence="2">
    <location>
        <begin position="453"/>
        <end position="476"/>
    </location>
</feature>
<protein>
    <recommendedName>
        <fullName evidence="5">Protein kinase domain-containing protein</fullName>
    </recommendedName>
</protein>
<feature type="coiled-coil region" evidence="1">
    <location>
        <begin position="313"/>
        <end position="361"/>
    </location>
</feature>
<evidence type="ECO:0000313" key="4">
    <source>
        <dbReference type="Proteomes" id="UP001165060"/>
    </source>
</evidence>
<sequence length="476" mass="50325">EWLKLLKNRCVSPGAVPQIDEEHEHSALSFSSSAPATPAATPVGTVMDVIAAQLSCSADELPSSLIASLALSMLSSLSSVHAAGVLHNDISAASFIVMSDATVRLAGFGAHSLDVKYLSSTRTKTAQCFASFSKGSTASLSDALFACPHSNPPVPAYLENSKTPFRGAASCWKFEPDYHGVADVVHMMLFGGHRMRTVRDADSGRVQVVSTISNYKSGKMTWDKLLLDLVNLDVATPPDLGDAEKLLGGLAGDGTAAGALEKLSAHLGTPQGLVSARGWARVLERDAKGAGRAAERGGVWKAREEKHYAEVVEDRVQRREQAAEDRIRALEAREGEMKRRREEVERLEEDLARRERAFEEKLLSFVSPELLRRASIVVSESGSGVGGGVAEAAEGGGRKRLKVGGEALAENDKENANAAPKRAAPAADADAEAAPKRPRLYNDAAAALRNLVPKTPGLPADGAAAITPANPVGESI</sequence>
<keyword evidence="1" id="KW-0175">Coiled coil</keyword>
<keyword evidence="4" id="KW-1185">Reference proteome</keyword>
<proteinExistence type="predicted"/>
<feature type="region of interest" description="Disordered" evidence="2">
    <location>
        <begin position="407"/>
        <end position="438"/>
    </location>
</feature>
<accession>A0ABQ6NAQ8</accession>
<evidence type="ECO:0000313" key="3">
    <source>
        <dbReference type="EMBL" id="GMI53420.1"/>
    </source>
</evidence>
<gene>
    <name evidence="3" type="ORF">TeGR_g12155</name>
</gene>
<evidence type="ECO:0008006" key="5">
    <source>
        <dbReference type="Google" id="ProtNLM"/>
    </source>
</evidence>
<evidence type="ECO:0000256" key="1">
    <source>
        <dbReference type="SAM" id="Coils"/>
    </source>
</evidence>
<feature type="non-terminal residue" evidence="3">
    <location>
        <position position="1"/>
    </location>
</feature>
<feature type="compositionally biased region" description="Low complexity" evidence="2">
    <location>
        <begin position="416"/>
        <end position="428"/>
    </location>
</feature>
<dbReference type="Gene3D" id="1.10.510.10">
    <property type="entry name" value="Transferase(Phosphotransferase) domain 1"/>
    <property type="match status" value="1"/>
</dbReference>
<name>A0ABQ6NAQ8_9STRA</name>
<dbReference type="InterPro" id="IPR011009">
    <property type="entry name" value="Kinase-like_dom_sf"/>
</dbReference>
<dbReference type="EMBL" id="BRYB01006621">
    <property type="protein sequence ID" value="GMI53420.1"/>
    <property type="molecule type" value="Genomic_DNA"/>
</dbReference>
<comment type="caution">
    <text evidence="3">The sequence shown here is derived from an EMBL/GenBank/DDBJ whole genome shotgun (WGS) entry which is preliminary data.</text>
</comment>
<dbReference type="SUPFAM" id="SSF56112">
    <property type="entry name" value="Protein kinase-like (PK-like)"/>
    <property type="match status" value="1"/>
</dbReference>